<comment type="subcellular location">
    <subcellularLocation>
        <location evidence="1 10">Endoplasmic reticulum membrane</location>
        <topology evidence="1 10">Multi-pass membrane protein</topology>
    </subcellularLocation>
</comment>
<evidence type="ECO:0000256" key="3">
    <source>
        <dbReference type="ARBA" id="ARBA00022679"/>
    </source>
</evidence>
<dbReference type="GO" id="GO:0008204">
    <property type="term" value="P:ergosterol metabolic process"/>
    <property type="evidence" value="ECO:0007669"/>
    <property type="project" value="TreeGrafter"/>
</dbReference>
<evidence type="ECO:0000256" key="4">
    <source>
        <dbReference type="ARBA" id="ARBA00022692"/>
    </source>
</evidence>
<accession>S2J8Q8</accession>
<dbReference type="Proteomes" id="UP000014254">
    <property type="component" value="Unassembled WGS sequence"/>
</dbReference>
<feature type="transmembrane region" description="Helical" evidence="12">
    <location>
        <begin position="388"/>
        <end position="407"/>
    </location>
</feature>
<feature type="transmembrane region" description="Helical" evidence="12">
    <location>
        <begin position="127"/>
        <end position="146"/>
    </location>
</feature>
<evidence type="ECO:0000313" key="13">
    <source>
        <dbReference type="EMBL" id="EPB86506.1"/>
    </source>
</evidence>
<dbReference type="EMBL" id="KE123987">
    <property type="protein sequence ID" value="EPB86506.1"/>
    <property type="molecule type" value="Genomic_DNA"/>
</dbReference>
<dbReference type="AlphaFoldDB" id="S2J8Q8"/>
<dbReference type="PANTHER" id="PTHR10408">
    <property type="entry name" value="STEROL O-ACYLTRANSFERASE"/>
    <property type="match status" value="1"/>
</dbReference>
<keyword evidence="3 10" id="KW-0808">Transferase</keyword>
<comment type="similarity">
    <text evidence="2 10">Belongs to the membrane-bound acyltransferase family. Sterol o-acyltransferase subfamily.</text>
</comment>
<evidence type="ECO:0000256" key="5">
    <source>
        <dbReference type="ARBA" id="ARBA00022824"/>
    </source>
</evidence>
<evidence type="ECO:0000256" key="2">
    <source>
        <dbReference type="ARBA" id="ARBA00009010"/>
    </source>
</evidence>
<evidence type="ECO:0000256" key="8">
    <source>
        <dbReference type="ARBA" id="ARBA00023315"/>
    </source>
</evidence>
<evidence type="ECO:0000313" key="14">
    <source>
        <dbReference type="Proteomes" id="UP000014254"/>
    </source>
</evidence>
<feature type="active site" evidence="11">
    <location>
        <position position="400"/>
    </location>
</feature>
<dbReference type="GO" id="GO:0005789">
    <property type="term" value="C:endoplasmic reticulum membrane"/>
    <property type="evidence" value="ECO:0007669"/>
    <property type="project" value="UniProtKB-SubCell"/>
</dbReference>
<dbReference type="OrthoDB" id="10039049at2759"/>
<sequence>MIKLTTETVIEQKQDIKTEQTFRKLHRLYFKARLSSFDSTNPESNTDTFRGFYTLFWIAMGFYVILTLIRCYEQDGVVLSLGFFRLMSRDTLALLCADIAMIAQTFVVLPFAHLLKNGYIRPKPTGSVLQHTFQAIFLFSNLYWVFWRDWPMTQSTFFTLHTFVMMMKMHSYTELNSDLATKYRRFLYLKQKIPTWIKERRETATSDKGYSMELNTMETELAFLQEELTQGTTRYPNNLTMANYVDYLAVPTLVYWMEYPRTDKIRPRYVFEKTTATLGTMLLLYITTERYIYPQLYNPNMSDVRVALELLFPFIMNYMLVFYIIFECILNWFAEMTRFADRNFYDDWWNSVTFDDYARKWNKPVHHWLLRHVYAISMDNYKISKKSASFVTFLFSSCLHELVMVMLTRKLRMYLFFLQMSQVPLIALGRQPFIKHNPTLGNVIFWVGMFLGPPLLGILYTRQAFWENLNQ</sequence>
<feature type="transmembrane region" description="Helical" evidence="12">
    <location>
        <begin position="443"/>
        <end position="461"/>
    </location>
</feature>
<dbReference type="GO" id="GO:0034737">
    <property type="term" value="F:ergosterol O-acyltransferase activity"/>
    <property type="evidence" value="ECO:0007669"/>
    <property type="project" value="TreeGrafter"/>
</dbReference>
<feature type="transmembrane region" description="Helical" evidence="12">
    <location>
        <begin position="274"/>
        <end position="293"/>
    </location>
</feature>
<reference evidence="14" key="1">
    <citation type="submission" date="2013-05" db="EMBL/GenBank/DDBJ databases">
        <title>The Genome sequence of Mucor circinelloides f. circinelloides 1006PhL.</title>
        <authorList>
            <consortium name="The Broad Institute Genomics Platform"/>
            <person name="Cuomo C."/>
            <person name="Earl A."/>
            <person name="Findley K."/>
            <person name="Lee S.C."/>
            <person name="Walker B."/>
            <person name="Young S."/>
            <person name="Zeng Q."/>
            <person name="Gargeya S."/>
            <person name="Fitzgerald M."/>
            <person name="Haas B."/>
            <person name="Abouelleil A."/>
            <person name="Allen A.W."/>
            <person name="Alvarado L."/>
            <person name="Arachchi H.M."/>
            <person name="Berlin A.M."/>
            <person name="Chapman S.B."/>
            <person name="Gainer-Dewar J."/>
            <person name="Goldberg J."/>
            <person name="Griggs A."/>
            <person name="Gujja S."/>
            <person name="Hansen M."/>
            <person name="Howarth C."/>
            <person name="Imamovic A."/>
            <person name="Ireland A."/>
            <person name="Larimer J."/>
            <person name="McCowan C."/>
            <person name="Murphy C."/>
            <person name="Pearson M."/>
            <person name="Poon T.W."/>
            <person name="Priest M."/>
            <person name="Roberts A."/>
            <person name="Saif S."/>
            <person name="Shea T."/>
            <person name="Sisk P."/>
            <person name="Sykes S."/>
            <person name="Wortman J."/>
            <person name="Nusbaum C."/>
            <person name="Birren B."/>
        </authorList>
    </citation>
    <scope>NUCLEOTIDE SEQUENCE [LARGE SCALE GENOMIC DNA]</scope>
    <source>
        <strain evidence="14">1006PhL</strain>
    </source>
</reference>
<keyword evidence="14" id="KW-1185">Reference proteome</keyword>
<dbReference type="eggNOG" id="KOG0380">
    <property type="taxonomic scope" value="Eukaryota"/>
</dbReference>
<dbReference type="InterPro" id="IPR014371">
    <property type="entry name" value="Oat_ACAT_DAG_ARE"/>
</dbReference>
<keyword evidence="8 10" id="KW-0012">Acyltransferase</keyword>
<dbReference type="InterPro" id="IPR004299">
    <property type="entry name" value="MBOAT_fam"/>
</dbReference>
<feature type="transmembrane region" description="Helical" evidence="12">
    <location>
        <begin position="52"/>
        <end position="72"/>
    </location>
</feature>
<evidence type="ECO:0000256" key="6">
    <source>
        <dbReference type="ARBA" id="ARBA00022989"/>
    </source>
</evidence>
<dbReference type="Pfam" id="PF03062">
    <property type="entry name" value="MBOAT"/>
    <property type="match status" value="1"/>
</dbReference>
<keyword evidence="5 10" id="KW-0256">Endoplasmic reticulum</keyword>
<proteinExistence type="inferred from homology"/>
<evidence type="ECO:0000256" key="9">
    <source>
        <dbReference type="ARBA" id="ARBA00023568"/>
    </source>
</evidence>
<dbReference type="VEuPathDB" id="FungiDB:HMPREF1544_06673"/>
<keyword evidence="6 12" id="KW-1133">Transmembrane helix</keyword>
<evidence type="ECO:0000256" key="1">
    <source>
        <dbReference type="ARBA" id="ARBA00004477"/>
    </source>
</evidence>
<dbReference type="STRING" id="1220926.S2J8Q8"/>
<name>S2J8Q8_MUCC1</name>
<comment type="function">
    <text evidence="9">Sterol O-acyltransferase that catalyzes the formation of stery esters.</text>
</comment>
<dbReference type="FunCoup" id="S2J8Q8">
    <property type="interactions" value="257"/>
</dbReference>
<gene>
    <name evidence="13" type="ORF">HMPREF1544_06673</name>
</gene>
<dbReference type="PIRSF" id="PIRSF000439">
    <property type="entry name" value="Oat_ACAT_DAG_ARE"/>
    <property type="match status" value="1"/>
</dbReference>
<keyword evidence="4 12" id="KW-0812">Transmembrane</keyword>
<dbReference type="OMA" id="WWNCVSF"/>
<evidence type="ECO:0000256" key="11">
    <source>
        <dbReference type="PIRSR" id="PIRSR000439-1"/>
    </source>
</evidence>
<keyword evidence="7 10" id="KW-0472">Membrane</keyword>
<feature type="transmembrane region" description="Helical" evidence="12">
    <location>
        <begin position="92"/>
        <end position="115"/>
    </location>
</feature>
<dbReference type="InParanoid" id="S2J8Q8"/>
<dbReference type="PANTHER" id="PTHR10408:SF9">
    <property type="entry name" value="STEROL O-ACYLTRANSFERASE 2-RELATED"/>
    <property type="match status" value="1"/>
</dbReference>
<organism evidence="13 14">
    <name type="scientific">Mucor circinelloides f. circinelloides (strain 1006PhL)</name>
    <name type="common">Mucormycosis agent</name>
    <name type="synonym">Calyptromyces circinelloides</name>
    <dbReference type="NCBI Taxonomy" id="1220926"/>
    <lineage>
        <taxon>Eukaryota</taxon>
        <taxon>Fungi</taxon>
        <taxon>Fungi incertae sedis</taxon>
        <taxon>Mucoromycota</taxon>
        <taxon>Mucoromycotina</taxon>
        <taxon>Mucoromycetes</taxon>
        <taxon>Mucorales</taxon>
        <taxon>Mucorineae</taxon>
        <taxon>Mucoraceae</taxon>
        <taxon>Mucor</taxon>
    </lineage>
</organism>
<evidence type="ECO:0000256" key="12">
    <source>
        <dbReference type="SAM" id="Phobius"/>
    </source>
</evidence>
<protein>
    <recommendedName>
        <fullName evidence="10">O-acyltransferase</fullName>
    </recommendedName>
</protein>
<evidence type="ECO:0000256" key="10">
    <source>
        <dbReference type="PIRNR" id="PIRNR000439"/>
    </source>
</evidence>
<evidence type="ECO:0000256" key="7">
    <source>
        <dbReference type="ARBA" id="ARBA00023136"/>
    </source>
</evidence>
<feature type="transmembrane region" description="Helical" evidence="12">
    <location>
        <begin position="313"/>
        <end position="334"/>
    </location>
</feature>